<comment type="subcellular location">
    <subcellularLocation>
        <location evidence="1">Cell membrane</location>
    </subcellularLocation>
</comment>
<evidence type="ECO:0000256" key="7">
    <source>
        <dbReference type="SAM" id="Phobius"/>
    </source>
</evidence>
<evidence type="ECO:0000256" key="4">
    <source>
        <dbReference type="ARBA" id="ARBA00023224"/>
    </source>
</evidence>
<feature type="transmembrane region" description="Helical" evidence="7">
    <location>
        <begin position="326"/>
        <end position="348"/>
    </location>
</feature>
<keyword evidence="11" id="KW-1185">Reference proteome</keyword>
<evidence type="ECO:0000256" key="2">
    <source>
        <dbReference type="ARBA" id="ARBA00022475"/>
    </source>
</evidence>
<dbReference type="SMART" id="SM00304">
    <property type="entry name" value="HAMP"/>
    <property type="match status" value="1"/>
</dbReference>
<dbReference type="PANTHER" id="PTHR32089:SF112">
    <property type="entry name" value="LYSOZYME-LIKE PROTEIN-RELATED"/>
    <property type="match status" value="1"/>
</dbReference>
<dbReference type="Proteomes" id="UP000272238">
    <property type="component" value="Unassembled WGS sequence"/>
</dbReference>
<evidence type="ECO:0000256" key="1">
    <source>
        <dbReference type="ARBA" id="ARBA00004236"/>
    </source>
</evidence>
<feature type="domain" description="HAMP" evidence="9">
    <location>
        <begin position="348"/>
        <end position="400"/>
    </location>
</feature>
<dbReference type="Gene3D" id="1.10.287.950">
    <property type="entry name" value="Methyl-accepting chemotaxis protein"/>
    <property type="match status" value="1"/>
</dbReference>
<evidence type="ECO:0000256" key="5">
    <source>
        <dbReference type="ARBA" id="ARBA00029447"/>
    </source>
</evidence>
<evidence type="ECO:0000259" key="8">
    <source>
        <dbReference type="PROSITE" id="PS50111"/>
    </source>
</evidence>
<keyword evidence="7" id="KW-1133">Transmembrane helix</keyword>
<dbReference type="Gene3D" id="6.10.340.10">
    <property type="match status" value="1"/>
</dbReference>
<dbReference type="InterPro" id="IPR004089">
    <property type="entry name" value="MCPsignal_dom"/>
</dbReference>
<keyword evidence="4 6" id="KW-0807">Transducer</keyword>
<evidence type="ECO:0000256" key="6">
    <source>
        <dbReference type="PROSITE-ProRule" id="PRU00284"/>
    </source>
</evidence>
<accession>A0A494Z331</accession>
<name>A0A494Z331_9BACL</name>
<protein>
    <submittedName>
        <fullName evidence="10">Methyl-accepting chemotaxis protein</fullName>
    </submittedName>
</protein>
<dbReference type="PROSITE" id="PS50111">
    <property type="entry name" value="CHEMOTAXIS_TRANSDUC_2"/>
    <property type="match status" value="1"/>
</dbReference>
<dbReference type="CDD" id="cd11386">
    <property type="entry name" value="MCP_signal"/>
    <property type="match status" value="1"/>
</dbReference>
<dbReference type="PROSITE" id="PS50885">
    <property type="entry name" value="HAMP"/>
    <property type="match status" value="1"/>
</dbReference>
<comment type="caution">
    <text evidence="10">The sequence shown here is derived from an EMBL/GenBank/DDBJ whole genome shotgun (WGS) entry which is preliminary data.</text>
</comment>
<dbReference type="SMART" id="SM00283">
    <property type="entry name" value="MA"/>
    <property type="match status" value="1"/>
</dbReference>
<dbReference type="PANTHER" id="PTHR32089">
    <property type="entry name" value="METHYL-ACCEPTING CHEMOTAXIS PROTEIN MCPB"/>
    <property type="match status" value="1"/>
</dbReference>
<evidence type="ECO:0000256" key="3">
    <source>
        <dbReference type="ARBA" id="ARBA00023136"/>
    </source>
</evidence>
<evidence type="ECO:0000313" key="11">
    <source>
        <dbReference type="Proteomes" id="UP000272238"/>
    </source>
</evidence>
<dbReference type="SUPFAM" id="SSF58104">
    <property type="entry name" value="Methyl-accepting chemotaxis protein (MCP) signaling domain"/>
    <property type="match status" value="1"/>
</dbReference>
<dbReference type="EMBL" id="RBZN01000017">
    <property type="protein sequence ID" value="RKQ16918.1"/>
    <property type="molecule type" value="Genomic_DNA"/>
</dbReference>
<dbReference type="OrthoDB" id="2489132at2"/>
<evidence type="ECO:0000313" key="10">
    <source>
        <dbReference type="EMBL" id="RKQ16918.1"/>
    </source>
</evidence>
<keyword evidence="3 7" id="KW-0472">Membrane</keyword>
<sequence>MLFFLTLERCFPVKIFQPAVFVLNKFRFSLKFLTIMSITAVACFVLVFALIRQLNAQIEFNSFEAYGVDYLEPMQLLLQDALAYRPVLETGDSALEKQIEEHFVAIHQVDEKLGPLLNTPESSVSEKIQQIEANWSTLKQSKSLTNYENWVSSIISIYQNEVANNSNLILDPDLDTYYLMNSFLFLIPNYVQSLNNLYLTIEQYTDEVLTMEQKVEVISLYSVLHSTINQLQSNFETSTRHTADVSIFNEMKNMLDNISNESNLLLNTIEQRLSLQDSVIDENMMKQFESTMISQFDKFDDYHLEHAKLLDFLINIRVDNYKQTKYLSLAALAVLGSIAFYFVIGFYISIRHAVNQIQVLAKRVEDGELKAEAYLDSKDEFAMVAQSFNNIITSFRTIIESNLQTIGQLSTNSKHLLSRASETSQITHAVTDNFQAFSNNMQQQLQATNDSIQAVEDIVEHIDSITQATYLVSDASHENTKTSMKGNELLQQMTGQIEAIQTTFHQAAKMITLLGERSNHINEITATMENISQQTNLLALNASIEAARAGEHGKGFAVVAEEVRKLAEQSNESANQIRILIHEVLGETSSAVQAMEMGTKEVEQGMAIVQLVSQAFEEILQSANNVSNQTKNIAQAVDQLSSASTVITEKVSEMQQTTMQSNEKTTELFAFAKDQLQAMESVSSTSQQLDDIAKELEKGVRKFEV</sequence>
<keyword evidence="2" id="KW-1003">Cell membrane</keyword>
<feature type="transmembrane region" description="Helical" evidence="7">
    <location>
        <begin position="32"/>
        <end position="51"/>
    </location>
</feature>
<dbReference type="AlphaFoldDB" id="A0A494Z331"/>
<gene>
    <name evidence="10" type="ORF">D8M03_08555</name>
</gene>
<organism evidence="10 11">
    <name type="scientific">Ureibacillus endophyticus</name>
    <dbReference type="NCBI Taxonomy" id="1978490"/>
    <lineage>
        <taxon>Bacteria</taxon>
        <taxon>Bacillati</taxon>
        <taxon>Bacillota</taxon>
        <taxon>Bacilli</taxon>
        <taxon>Bacillales</taxon>
        <taxon>Caryophanaceae</taxon>
        <taxon>Ureibacillus</taxon>
    </lineage>
</organism>
<feature type="domain" description="Methyl-accepting transducer" evidence="8">
    <location>
        <begin position="419"/>
        <end position="655"/>
    </location>
</feature>
<proteinExistence type="inferred from homology"/>
<keyword evidence="7" id="KW-0812">Transmembrane</keyword>
<dbReference type="CDD" id="cd06225">
    <property type="entry name" value="HAMP"/>
    <property type="match status" value="1"/>
</dbReference>
<dbReference type="Pfam" id="PF00015">
    <property type="entry name" value="MCPsignal"/>
    <property type="match status" value="1"/>
</dbReference>
<dbReference type="GO" id="GO:0007165">
    <property type="term" value="P:signal transduction"/>
    <property type="evidence" value="ECO:0007669"/>
    <property type="project" value="UniProtKB-KW"/>
</dbReference>
<comment type="similarity">
    <text evidence="5">Belongs to the methyl-accepting chemotaxis (MCP) protein family.</text>
</comment>
<evidence type="ECO:0000259" key="9">
    <source>
        <dbReference type="PROSITE" id="PS50885"/>
    </source>
</evidence>
<dbReference type="GO" id="GO:0005886">
    <property type="term" value="C:plasma membrane"/>
    <property type="evidence" value="ECO:0007669"/>
    <property type="project" value="UniProtKB-SubCell"/>
</dbReference>
<dbReference type="InterPro" id="IPR003660">
    <property type="entry name" value="HAMP_dom"/>
</dbReference>
<reference evidence="10 11" key="1">
    <citation type="journal article" date="2016" name="Antonie Van Leeuwenhoek">
        <title>Lysinibacillus endophyticus sp. nov., an indole-3-acetic acid producing endophytic bacterium isolated from corn root (Zea mays cv. Xinken-5).</title>
        <authorList>
            <person name="Yu J."/>
            <person name="Guan X."/>
            <person name="Liu C."/>
            <person name="Xiang W."/>
            <person name="Yu Z."/>
            <person name="Liu X."/>
            <person name="Wang G."/>
        </authorList>
    </citation>
    <scope>NUCLEOTIDE SEQUENCE [LARGE SCALE GENOMIC DNA]</scope>
    <source>
        <strain evidence="10 11">DSM 100506</strain>
    </source>
</reference>